<keyword evidence="3" id="KW-1003">Cell membrane</keyword>
<name>A0ABV5J252_9BACT</name>
<organism evidence="6 7">
    <name type="scientific">Echinicola jeungdonensis</name>
    <dbReference type="NCBI Taxonomy" id="709343"/>
    <lineage>
        <taxon>Bacteria</taxon>
        <taxon>Pseudomonadati</taxon>
        <taxon>Bacteroidota</taxon>
        <taxon>Cytophagia</taxon>
        <taxon>Cytophagales</taxon>
        <taxon>Cyclobacteriaceae</taxon>
        <taxon>Echinicola</taxon>
    </lineage>
</organism>
<dbReference type="HAMAP" id="MF_02071">
    <property type="entry name" value="RlpA"/>
    <property type="match status" value="1"/>
</dbReference>
<dbReference type="Pfam" id="PF03330">
    <property type="entry name" value="DPBB_1"/>
    <property type="match status" value="1"/>
</dbReference>
<proteinExistence type="inferred from homology"/>
<evidence type="ECO:0000313" key="7">
    <source>
        <dbReference type="Proteomes" id="UP001589654"/>
    </source>
</evidence>
<dbReference type="InterPro" id="IPR009009">
    <property type="entry name" value="RlpA-like_DPBB"/>
</dbReference>
<evidence type="ECO:0000256" key="4">
    <source>
        <dbReference type="RuleBase" id="RU003495"/>
    </source>
</evidence>
<keyword evidence="7" id="KW-1185">Reference proteome</keyword>
<keyword evidence="3" id="KW-0564">Palmitate</keyword>
<dbReference type="PROSITE" id="PS51257">
    <property type="entry name" value="PROKAR_LIPOPROTEIN"/>
    <property type="match status" value="1"/>
</dbReference>
<evidence type="ECO:0000259" key="5">
    <source>
        <dbReference type="Pfam" id="PF03330"/>
    </source>
</evidence>
<dbReference type="Gene3D" id="2.40.40.10">
    <property type="entry name" value="RlpA-like domain"/>
    <property type="match status" value="1"/>
</dbReference>
<dbReference type="PANTHER" id="PTHR34183:SF1">
    <property type="entry name" value="ENDOLYTIC PEPTIDOGLYCAN TRANSGLYCOSYLASE RLPA"/>
    <property type="match status" value="1"/>
</dbReference>
<comment type="similarity">
    <text evidence="3 4">Belongs to the RlpA family.</text>
</comment>
<dbReference type="EMBL" id="JBHMEW010000008">
    <property type="protein sequence ID" value="MFB9210577.1"/>
    <property type="molecule type" value="Genomic_DNA"/>
</dbReference>
<dbReference type="PANTHER" id="PTHR34183">
    <property type="entry name" value="ENDOLYTIC PEPTIDOGLYCAN TRANSGLYCOSYLASE RLPA"/>
    <property type="match status" value="1"/>
</dbReference>
<sequence>MKKHIPFIISLLAMVLISSCSPKLTKSFIEEKGMASYYASHFHGKKTASGEIYKKEKLTAAHRHLPFGTKVKVTNLNNGKSVNVIINDRGPFVKGRIIDVSGRAAQNLGMIQEGIVPVIIYYSKK</sequence>
<dbReference type="InterPro" id="IPR012997">
    <property type="entry name" value="RplA"/>
</dbReference>
<keyword evidence="1 3" id="KW-0456">Lyase</keyword>
<dbReference type="Proteomes" id="UP001589654">
    <property type="component" value="Unassembled WGS sequence"/>
</dbReference>
<dbReference type="SUPFAM" id="SSF50685">
    <property type="entry name" value="Barwin-like endoglucanases"/>
    <property type="match status" value="1"/>
</dbReference>
<reference evidence="6 7" key="1">
    <citation type="submission" date="2024-09" db="EMBL/GenBank/DDBJ databases">
        <authorList>
            <person name="Sun Q."/>
            <person name="Mori K."/>
        </authorList>
    </citation>
    <scope>NUCLEOTIDE SEQUENCE [LARGE SCALE GENOMIC DNA]</scope>
    <source>
        <strain evidence="6 7">CECT 7682</strain>
    </source>
</reference>
<comment type="caution">
    <text evidence="6">The sequence shown here is derived from an EMBL/GenBank/DDBJ whole genome shotgun (WGS) entry which is preliminary data.</text>
</comment>
<comment type="subcellular location">
    <subcellularLocation>
        <location evidence="3">Cell membrane</location>
        <topology evidence="3">Lipid-anchor</topology>
    </subcellularLocation>
</comment>
<dbReference type="RefSeq" id="WP_290246827.1">
    <property type="nucleotide sequence ID" value="NZ_JAUFQT010000001.1"/>
</dbReference>
<keyword evidence="2 3" id="KW-0961">Cell wall biogenesis/degradation</keyword>
<gene>
    <name evidence="3" type="primary">rlpA</name>
    <name evidence="6" type="ORF">ACFFUR_02065</name>
</gene>
<dbReference type="InterPro" id="IPR034718">
    <property type="entry name" value="RlpA"/>
</dbReference>
<evidence type="ECO:0000256" key="2">
    <source>
        <dbReference type="ARBA" id="ARBA00023316"/>
    </source>
</evidence>
<evidence type="ECO:0000256" key="1">
    <source>
        <dbReference type="ARBA" id="ARBA00023239"/>
    </source>
</evidence>
<dbReference type="EC" id="4.2.2.-" evidence="3"/>
<dbReference type="NCBIfam" id="TIGR00413">
    <property type="entry name" value="rlpA"/>
    <property type="match status" value="1"/>
</dbReference>
<evidence type="ECO:0000256" key="3">
    <source>
        <dbReference type="HAMAP-Rule" id="MF_02071"/>
    </source>
</evidence>
<feature type="domain" description="RlpA-like protein double-psi beta-barrel" evidence="5">
    <location>
        <begin position="31"/>
        <end position="118"/>
    </location>
</feature>
<protein>
    <recommendedName>
        <fullName evidence="3">Probable endolytic peptidoglycan transglycosylase RlpA</fullName>
        <ecNumber evidence="3">4.2.2.-</ecNumber>
    </recommendedName>
</protein>
<keyword evidence="3" id="KW-0449">Lipoprotein</keyword>
<dbReference type="InterPro" id="IPR036908">
    <property type="entry name" value="RlpA-like_sf"/>
</dbReference>
<comment type="function">
    <text evidence="3">Lytic transglycosylase with a strong preference for naked glycan strands that lack stem peptides.</text>
</comment>
<keyword evidence="3" id="KW-0472">Membrane</keyword>
<accession>A0ABV5J252</accession>
<dbReference type="CDD" id="cd22268">
    <property type="entry name" value="DPBB_RlpA-like"/>
    <property type="match status" value="1"/>
</dbReference>
<evidence type="ECO:0000313" key="6">
    <source>
        <dbReference type="EMBL" id="MFB9210577.1"/>
    </source>
</evidence>